<evidence type="ECO:0000256" key="10">
    <source>
        <dbReference type="ARBA" id="ARBA00022777"/>
    </source>
</evidence>
<dbReference type="PROSITE" id="PS50927">
    <property type="entry name" value="BULB_LECTIN"/>
    <property type="match status" value="1"/>
</dbReference>
<dbReference type="FunFam" id="3.30.200.20:FF:000178">
    <property type="entry name" value="serine/threonine-protein kinase PBS1-like"/>
    <property type="match status" value="1"/>
</dbReference>
<dbReference type="PIRSF" id="PIRSF000641">
    <property type="entry name" value="SRK"/>
    <property type="match status" value="1"/>
</dbReference>
<keyword evidence="11 19" id="KW-0067">ATP-binding</keyword>
<feature type="domain" description="Bulb-type lectin" evidence="23">
    <location>
        <begin position="1"/>
        <end position="112"/>
    </location>
</feature>
<keyword evidence="7" id="KW-0732">Signal</keyword>
<feature type="domain" description="Protein kinase" evidence="22">
    <location>
        <begin position="447"/>
        <end position="720"/>
    </location>
</feature>
<dbReference type="InterPro" id="IPR000719">
    <property type="entry name" value="Prot_kinase_dom"/>
</dbReference>
<reference evidence="24 25" key="2">
    <citation type="submission" date="2020-07" db="EMBL/GenBank/DDBJ databases">
        <title>Genome assembly of wild tea tree DASZ reveals pedigree and selection history of tea varieties.</title>
        <authorList>
            <person name="Zhang W."/>
        </authorList>
    </citation>
    <scope>NUCLEOTIDE SEQUENCE [LARGE SCALE GENOMIC DNA]</scope>
    <source>
        <strain evidence="25">cv. G240</strain>
        <tissue evidence="24">Leaf</tissue>
    </source>
</reference>
<dbReference type="PROSITE" id="PS00107">
    <property type="entry name" value="PROTEIN_KINASE_ATP"/>
    <property type="match status" value="1"/>
</dbReference>
<dbReference type="InterPro" id="IPR024171">
    <property type="entry name" value="SRK-like_kinase"/>
</dbReference>
<keyword evidence="5 19" id="KW-0808">Transferase</keyword>
<proteinExistence type="inferred from homology"/>
<dbReference type="Gene3D" id="2.90.10.10">
    <property type="entry name" value="Bulb-type lectin domain"/>
    <property type="match status" value="1"/>
</dbReference>
<evidence type="ECO:0000256" key="11">
    <source>
        <dbReference type="ARBA" id="ARBA00022840"/>
    </source>
</evidence>
<evidence type="ECO:0000256" key="9">
    <source>
        <dbReference type="ARBA" id="ARBA00022741"/>
    </source>
</evidence>
<keyword evidence="2 19" id="KW-0723">Serine/threonine-protein kinase</keyword>
<dbReference type="SUPFAM" id="SSF51110">
    <property type="entry name" value="alpha-D-mannose-specific plant lectins"/>
    <property type="match status" value="1"/>
</dbReference>
<evidence type="ECO:0000256" key="7">
    <source>
        <dbReference type="ARBA" id="ARBA00022729"/>
    </source>
</evidence>
<evidence type="ECO:0000256" key="3">
    <source>
        <dbReference type="ARBA" id="ARBA00022536"/>
    </source>
</evidence>
<feature type="binding site" evidence="20">
    <location>
        <position position="476"/>
    </location>
    <ligand>
        <name>ATP</name>
        <dbReference type="ChEBI" id="CHEBI:30616"/>
    </ligand>
</feature>
<keyword evidence="9 19" id="KW-0547">Nucleotide-binding</keyword>
<comment type="subcellular location">
    <subcellularLocation>
        <location evidence="1">Membrane</location>
        <topology evidence="1">Single-pass type I membrane protein</topology>
    </subcellularLocation>
</comment>
<keyword evidence="6 21" id="KW-0812">Transmembrane</keyword>
<dbReference type="SMART" id="SM00220">
    <property type="entry name" value="S_TKc"/>
    <property type="match status" value="1"/>
</dbReference>
<sequence>MNWIDRDGLFLQSKNSVFALRFYTSLDVNLFLLVVIHMKSSQIVWTANRGLLVRNNDKLVFDKNGNVYLNNATSVVWSTDTTGKGVAAMEMQDTGNLVLLGDNGSILWQSFSHPTDTLLSGQEFVEGMRLKSFPYHNNLYHYLEFKVGDLILYAGYQNPQIYWSMSTDDRKTTNKVNGKVSSASLVANSWNFYDQNRTLVWQFNFSAINGLNATSAVVLDTDGSMSFHNLQSVGSPVAEPIRIPQNLCGTPEPCFPYNVCSFDTRCQCPSALNSSPNCTPQLNILCNSSKSVINLLYVGEKLNYFALGFVKPFLKTHLNGCKEACLTHCSCVVLFFDNTTGNCFLFDHIGSFQRADLGSTGFISYVKVSNDGNNGRKGKKRLVFLVIIAVPIVLAIVGLIYLRFQSGQTKNKLLEPSQEISEEDDFLDSVSGMPVRFSYNDLCSATKDFSVKLGQGGFGSVYQGMLPDGTKIAVKKLEGIGQGKKEFRAEVSIIGSVHHVHLVNLKGFCAEGSHRLLVYEYMGNGSLDRWIFKNKRGGHMLEWETRFNIALGTAKGLAYLHEECDVKIVHCDIKPENVLLDDNFMAKVSDFGLAKLMAREESRVFTVVRGTRGYLAPEWITNYAISEKSDVYSFGMVLLEVIGGRKNYDPGESSETAHLPSYAFKMMEEGKLNEILDPNLDIDNTDERVITAMKVALWCIQDDMHLRPPMAIVVQMLEGLCNVPEPPTSVVSSRLYSSFMKSSNEEGTSSGLTRVVLPSDVQLSGPR</sequence>
<evidence type="ECO:0000313" key="24">
    <source>
        <dbReference type="EMBL" id="KAF5957154.1"/>
    </source>
</evidence>
<dbReference type="SUPFAM" id="SSF56112">
    <property type="entry name" value="Protein kinase-like (PK-like)"/>
    <property type="match status" value="1"/>
</dbReference>
<evidence type="ECO:0000256" key="2">
    <source>
        <dbReference type="ARBA" id="ARBA00022527"/>
    </source>
</evidence>
<keyword evidence="14" id="KW-1015">Disulfide bond</keyword>
<comment type="catalytic activity">
    <reaction evidence="18 19">
        <text>L-seryl-[protein] + ATP = O-phospho-L-seryl-[protein] + ADP + H(+)</text>
        <dbReference type="Rhea" id="RHEA:17989"/>
        <dbReference type="Rhea" id="RHEA-COMP:9863"/>
        <dbReference type="Rhea" id="RHEA-COMP:11604"/>
        <dbReference type="ChEBI" id="CHEBI:15378"/>
        <dbReference type="ChEBI" id="CHEBI:29999"/>
        <dbReference type="ChEBI" id="CHEBI:30616"/>
        <dbReference type="ChEBI" id="CHEBI:83421"/>
        <dbReference type="ChEBI" id="CHEBI:456216"/>
        <dbReference type="EC" id="2.7.11.1"/>
    </reaction>
</comment>
<dbReference type="GO" id="GO:0030246">
    <property type="term" value="F:carbohydrate binding"/>
    <property type="evidence" value="ECO:0007669"/>
    <property type="project" value="UniProtKB-KW"/>
</dbReference>
<evidence type="ECO:0000256" key="18">
    <source>
        <dbReference type="ARBA" id="ARBA00048679"/>
    </source>
</evidence>
<comment type="catalytic activity">
    <reaction evidence="17 19">
        <text>L-threonyl-[protein] + ATP = O-phospho-L-threonyl-[protein] + ADP + H(+)</text>
        <dbReference type="Rhea" id="RHEA:46608"/>
        <dbReference type="Rhea" id="RHEA-COMP:11060"/>
        <dbReference type="Rhea" id="RHEA-COMP:11605"/>
        <dbReference type="ChEBI" id="CHEBI:15378"/>
        <dbReference type="ChEBI" id="CHEBI:30013"/>
        <dbReference type="ChEBI" id="CHEBI:30616"/>
        <dbReference type="ChEBI" id="CHEBI:61977"/>
        <dbReference type="ChEBI" id="CHEBI:456216"/>
        <dbReference type="EC" id="2.7.11.1"/>
    </reaction>
</comment>
<dbReference type="PANTHER" id="PTHR47976:SF115">
    <property type="entry name" value="RECEPTOR-LIKE SERINE_THREONINE-PROTEIN KINASE"/>
    <property type="match status" value="1"/>
</dbReference>
<organism evidence="24 25">
    <name type="scientific">Camellia sinensis</name>
    <name type="common">Tea plant</name>
    <name type="synonym">Thea sinensis</name>
    <dbReference type="NCBI Taxonomy" id="4442"/>
    <lineage>
        <taxon>Eukaryota</taxon>
        <taxon>Viridiplantae</taxon>
        <taxon>Streptophyta</taxon>
        <taxon>Embryophyta</taxon>
        <taxon>Tracheophyta</taxon>
        <taxon>Spermatophyta</taxon>
        <taxon>Magnoliopsida</taxon>
        <taxon>eudicotyledons</taxon>
        <taxon>Gunneridae</taxon>
        <taxon>Pentapetalae</taxon>
        <taxon>asterids</taxon>
        <taxon>Ericales</taxon>
        <taxon>Theaceae</taxon>
        <taxon>Camellia</taxon>
    </lineage>
</organism>
<evidence type="ECO:0000256" key="20">
    <source>
        <dbReference type="PROSITE-ProRule" id="PRU10141"/>
    </source>
</evidence>
<dbReference type="CDD" id="cd00028">
    <property type="entry name" value="B_lectin"/>
    <property type="match status" value="1"/>
</dbReference>
<dbReference type="PROSITE" id="PS50011">
    <property type="entry name" value="PROTEIN_KINASE_DOM"/>
    <property type="match status" value="1"/>
</dbReference>
<dbReference type="Pfam" id="PF01453">
    <property type="entry name" value="B_lectin"/>
    <property type="match status" value="1"/>
</dbReference>
<name>A0A7J7HYH3_CAMSI</name>
<dbReference type="InterPro" id="IPR017441">
    <property type="entry name" value="Protein_kinase_ATP_BS"/>
</dbReference>
<evidence type="ECO:0000256" key="8">
    <source>
        <dbReference type="ARBA" id="ARBA00022734"/>
    </source>
</evidence>
<evidence type="ECO:0000256" key="4">
    <source>
        <dbReference type="ARBA" id="ARBA00022553"/>
    </source>
</evidence>
<dbReference type="Pfam" id="PF00069">
    <property type="entry name" value="Pkinase"/>
    <property type="match status" value="1"/>
</dbReference>
<dbReference type="InterPro" id="IPR001480">
    <property type="entry name" value="Bulb-type_lectin_dom"/>
</dbReference>
<dbReference type="GO" id="GO:0004674">
    <property type="term" value="F:protein serine/threonine kinase activity"/>
    <property type="evidence" value="ECO:0007669"/>
    <property type="project" value="UniProtKB-KW"/>
</dbReference>
<evidence type="ECO:0000256" key="17">
    <source>
        <dbReference type="ARBA" id="ARBA00047899"/>
    </source>
</evidence>
<dbReference type="EC" id="2.7.11.1" evidence="19"/>
<dbReference type="InterPro" id="IPR051343">
    <property type="entry name" value="G-type_lectin_kinases/EP1-like"/>
</dbReference>
<evidence type="ECO:0000256" key="15">
    <source>
        <dbReference type="ARBA" id="ARBA00023170"/>
    </source>
</evidence>
<keyword evidence="12 21" id="KW-1133">Transmembrane helix</keyword>
<gene>
    <name evidence="24" type="ORF">HYC85_004379</name>
</gene>
<dbReference type="EMBL" id="JACBKZ010000002">
    <property type="protein sequence ID" value="KAF5957154.1"/>
    <property type="molecule type" value="Genomic_DNA"/>
</dbReference>
<evidence type="ECO:0000256" key="6">
    <source>
        <dbReference type="ARBA" id="ARBA00022692"/>
    </source>
</evidence>
<keyword evidence="15" id="KW-0675">Receptor</keyword>
<dbReference type="AlphaFoldDB" id="A0A7J7HYH3"/>
<evidence type="ECO:0000259" key="23">
    <source>
        <dbReference type="PROSITE" id="PS50927"/>
    </source>
</evidence>
<dbReference type="Proteomes" id="UP000593564">
    <property type="component" value="Unassembled WGS sequence"/>
</dbReference>
<keyword evidence="13 21" id="KW-0472">Membrane</keyword>
<dbReference type="Gene3D" id="1.10.510.10">
    <property type="entry name" value="Transferase(Phosphotransferase) domain 1"/>
    <property type="match status" value="1"/>
</dbReference>
<keyword evidence="3" id="KW-0245">EGF-like domain</keyword>
<evidence type="ECO:0000256" key="5">
    <source>
        <dbReference type="ARBA" id="ARBA00022679"/>
    </source>
</evidence>
<keyword evidence="4" id="KW-0597">Phosphoprotein</keyword>
<evidence type="ECO:0000256" key="13">
    <source>
        <dbReference type="ARBA" id="ARBA00023136"/>
    </source>
</evidence>
<evidence type="ECO:0000256" key="1">
    <source>
        <dbReference type="ARBA" id="ARBA00004479"/>
    </source>
</evidence>
<evidence type="ECO:0000256" key="12">
    <source>
        <dbReference type="ARBA" id="ARBA00022989"/>
    </source>
</evidence>
<dbReference type="SMART" id="SM00473">
    <property type="entry name" value="PAN_AP"/>
    <property type="match status" value="1"/>
</dbReference>
<keyword evidence="10 19" id="KW-0418">Kinase</keyword>
<feature type="transmembrane region" description="Helical" evidence="21">
    <location>
        <begin position="382"/>
        <end position="402"/>
    </location>
</feature>
<dbReference type="PROSITE" id="PS00108">
    <property type="entry name" value="PROTEIN_KINASE_ST"/>
    <property type="match status" value="1"/>
</dbReference>
<protein>
    <recommendedName>
        <fullName evidence="19">Receptor-like serine/threonine-protein kinase</fullName>
        <ecNumber evidence="19">2.7.11.1</ecNumber>
    </recommendedName>
</protein>
<evidence type="ECO:0000259" key="22">
    <source>
        <dbReference type="PROSITE" id="PS50011"/>
    </source>
</evidence>
<dbReference type="SMART" id="SM00108">
    <property type="entry name" value="B_lectin"/>
    <property type="match status" value="1"/>
</dbReference>
<evidence type="ECO:0000313" key="25">
    <source>
        <dbReference type="Proteomes" id="UP000593564"/>
    </source>
</evidence>
<evidence type="ECO:0000256" key="21">
    <source>
        <dbReference type="SAM" id="Phobius"/>
    </source>
</evidence>
<dbReference type="CDD" id="cd14066">
    <property type="entry name" value="STKc_IRAK"/>
    <property type="match status" value="1"/>
</dbReference>
<dbReference type="FunFam" id="1.10.510.10:FF:000248">
    <property type="entry name" value="S-receptor-like kinase 5"/>
    <property type="match status" value="1"/>
</dbReference>
<accession>A0A7J7HYH3</accession>
<comment type="caution">
    <text evidence="24">The sequence shown here is derived from an EMBL/GenBank/DDBJ whole genome shotgun (WGS) entry which is preliminary data.</text>
</comment>
<dbReference type="InterPro" id="IPR003609">
    <property type="entry name" value="Pan_app"/>
</dbReference>
<dbReference type="InterPro" id="IPR011009">
    <property type="entry name" value="Kinase-like_dom_sf"/>
</dbReference>
<keyword evidence="16" id="KW-0325">Glycoprotein</keyword>
<dbReference type="Gene3D" id="3.30.200.20">
    <property type="entry name" value="Phosphorylase Kinase, domain 1"/>
    <property type="match status" value="1"/>
</dbReference>
<dbReference type="InterPro" id="IPR008271">
    <property type="entry name" value="Ser/Thr_kinase_AS"/>
</dbReference>
<dbReference type="GO" id="GO:0016020">
    <property type="term" value="C:membrane"/>
    <property type="evidence" value="ECO:0007669"/>
    <property type="project" value="UniProtKB-SubCell"/>
</dbReference>
<evidence type="ECO:0000256" key="16">
    <source>
        <dbReference type="ARBA" id="ARBA00023180"/>
    </source>
</evidence>
<keyword evidence="8" id="KW-0430">Lectin</keyword>
<comment type="similarity">
    <text evidence="19">Belongs to the protein kinase superfamily. Ser/Thr protein kinase family.</text>
</comment>
<reference evidence="25" key="1">
    <citation type="journal article" date="2020" name="Nat. Commun.">
        <title>Genome assembly of wild tea tree DASZ reveals pedigree and selection history of tea varieties.</title>
        <authorList>
            <person name="Zhang W."/>
            <person name="Zhang Y."/>
            <person name="Qiu H."/>
            <person name="Guo Y."/>
            <person name="Wan H."/>
            <person name="Zhang X."/>
            <person name="Scossa F."/>
            <person name="Alseekh S."/>
            <person name="Zhang Q."/>
            <person name="Wang P."/>
            <person name="Xu L."/>
            <person name="Schmidt M.H."/>
            <person name="Jia X."/>
            <person name="Li D."/>
            <person name="Zhu A."/>
            <person name="Guo F."/>
            <person name="Chen W."/>
            <person name="Ni D."/>
            <person name="Usadel B."/>
            <person name="Fernie A.R."/>
            <person name="Wen W."/>
        </authorList>
    </citation>
    <scope>NUCLEOTIDE SEQUENCE [LARGE SCALE GENOMIC DNA]</scope>
    <source>
        <strain evidence="25">cv. G240</strain>
    </source>
</reference>
<dbReference type="InterPro" id="IPR036426">
    <property type="entry name" value="Bulb-type_lectin_dom_sf"/>
</dbReference>
<dbReference type="GO" id="GO:0005524">
    <property type="term" value="F:ATP binding"/>
    <property type="evidence" value="ECO:0007669"/>
    <property type="project" value="UniProtKB-UniRule"/>
</dbReference>
<evidence type="ECO:0000256" key="19">
    <source>
        <dbReference type="PIRNR" id="PIRNR000641"/>
    </source>
</evidence>
<keyword evidence="25" id="KW-1185">Reference proteome</keyword>
<evidence type="ECO:0000256" key="14">
    <source>
        <dbReference type="ARBA" id="ARBA00023157"/>
    </source>
</evidence>
<dbReference type="PANTHER" id="PTHR47976">
    <property type="entry name" value="G-TYPE LECTIN S-RECEPTOR-LIKE SERINE/THREONINE-PROTEIN KINASE SD2-5"/>
    <property type="match status" value="1"/>
</dbReference>